<evidence type="ECO:0008006" key="3">
    <source>
        <dbReference type="Google" id="ProtNLM"/>
    </source>
</evidence>
<evidence type="ECO:0000313" key="1">
    <source>
        <dbReference type="EMBL" id="AUS06932.1"/>
    </source>
</evidence>
<dbReference type="NCBIfam" id="NF033487">
    <property type="entry name" value="Lacal_2735_fam"/>
    <property type="match status" value="1"/>
</dbReference>
<accession>A0A2I7SM24</accession>
<reference evidence="2" key="1">
    <citation type="submission" date="2018-01" db="EMBL/GenBank/DDBJ databases">
        <title>Complete genome of Tamlana sp. UJ94.</title>
        <authorList>
            <person name="Jung J."/>
            <person name="Chung D."/>
            <person name="Bae S.S."/>
            <person name="Baek K."/>
        </authorList>
    </citation>
    <scope>NUCLEOTIDE SEQUENCE [LARGE SCALE GENOMIC DNA]</scope>
    <source>
        <strain evidence="2">UJ94</strain>
    </source>
</reference>
<dbReference type="Proteomes" id="UP000236592">
    <property type="component" value="Chromosome"/>
</dbReference>
<keyword evidence="2" id="KW-1185">Reference proteome</keyword>
<protein>
    <recommendedName>
        <fullName evidence="3">Lacal_2735 family protein</fullName>
    </recommendedName>
</protein>
<sequence length="66" mass="7851">MMNTSFIKTQQSKLLNTYKQLMEQAYNFRQMDAALSDILEFKALKLLNELNRLNFLNSNQLIYCKI</sequence>
<evidence type="ECO:0000313" key="2">
    <source>
        <dbReference type="Proteomes" id="UP000236592"/>
    </source>
</evidence>
<name>A0A2I7SM24_9FLAO</name>
<dbReference type="KEGG" id="taj:C1A40_16425"/>
<dbReference type="EMBL" id="CP025938">
    <property type="protein sequence ID" value="AUS06932.1"/>
    <property type="molecule type" value="Genomic_DNA"/>
</dbReference>
<gene>
    <name evidence="1" type="ORF">C1A40_16425</name>
</gene>
<organism evidence="1 2">
    <name type="scientific">Pseudotamlana carrageenivorans</name>
    <dbReference type="NCBI Taxonomy" id="2069432"/>
    <lineage>
        <taxon>Bacteria</taxon>
        <taxon>Pseudomonadati</taxon>
        <taxon>Bacteroidota</taxon>
        <taxon>Flavobacteriia</taxon>
        <taxon>Flavobacteriales</taxon>
        <taxon>Flavobacteriaceae</taxon>
        <taxon>Pseudotamlana</taxon>
    </lineage>
</organism>
<dbReference type="AlphaFoldDB" id="A0A2I7SM24"/>
<proteinExistence type="predicted"/>
<dbReference type="InterPro" id="IPR045493">
    <property type="entry name" value="DUF6435"/>
</dbReference>